<dbReference type="InterPro" id="IPR036890">
    <property type="entry name" value="HATPase_C_sf"/>
</dbReference>
<dbReference type="Pfam" id="PF00512">
    <property type="entry name" value="HisKA"/>
    <property type="match status" value="1"/>
</dbReference>
<comment type="caution">
    <text evidence="11">The sequence shown here is derived from an EMBL/GenBank/DDBJ whole genome shotgun (WGS) entry which is preliminary data.</text>
</comment>
<dbReference type="InterPro" id="IPR052162">
    <property type="entry name" value="Sensor_kinase/Photoreceptor"/>
</dbReference>
<dbReference type="Gene3D" id="3.30.450.20">
    <property type="entry name" value="PAS domain"/>
    <property type="match status" value="3"/>
</dbReference>
<dbReference type="Pfam" id="PF13492">
    <property type="entry name" value="GAF_3"/>
    <property type="match status" value="1"/>
</dbReference>
<evidence type="ECO:0000313" key="11">
    <source>
        <dbReference type="EMBL" id="MDY0749027.1"/>
    </source>
</evidence>
<dbReference type="Gene3D" id="3.30.565.10">
    <property type="entry name" value="Histidine kinase-like ATPase, C-terminal domain"/>
    <property type="match status" value="1"/>
</dbReference>
<dbReference type="SMART" id="SM00388">
    <property type="entry name" value="HisKA"/>
    <property type="match status" value="1"/>
</dbReference>
<dbReference type="PANTHER" id="PTHR43304">
    <property type="entry name" value="PHYTOCHROME-LIKE PROTEIN CPH1"/>
    <property type="match status" value="1"/>
</dbReference>
<gene>
    <name evidence="11" type="ORF">SNE35_31310</name>
</gene>
<dbReference type="CDD" id="cd00082">
    <property type="entry name" value="HisKA"/>
    <property type="match status" value="1"/>
</dbReference>
<dbReference type="InterPro" id="IPR029016">
    <property type="entry name" value="GAF-like_dom_sf"/>
</dbReference>
<evidence type="ECO:0000256" key="5">
    <source>
        <dbReference type="ARBA" id="ARBA00022777"/>
    </source>
</evidence>
<dbReference type="SUPFAM" id="SSF55785">
    <property type="entry name" value="PYP-like sensor domain (PAS domain)"/>
    <property type="match status" value="3"/>
</dbReference>
<evidence type="ECO:0000259" key="8">
    <source>
        <dbReference type="PROSITE" id="PS50110"/>
    </source>
</evidence>
<dbReference type="SUPFAM" id="SSF55874">
    <property type="entry name" value="ATPase domain of HSP90 chaperone/DNA topoisomerase II/histidine kinase"/>
    <property type="match status" value="1"/>
</dbReference>
<comment type="catalytic activity">
    <reaction evidence="1">
        <text>ATP + protein L-histidine = ADP + protein N-phospho-L-histidine.</text>
        <dbReference type="EC" id="2.7.13.3"/>
    </reaction>
</comment>
<feature type="domain" description="Response regulatory" evidence="8">
    <location>
        <begin position="886"/>
        <end position="1002"/>
    </location>
</feature>
<feature type="domain" description="PAC" evidence="10">
    <location>
        <begin position="577"/>
        <end position="629"/>
    </location>
</feature>
<dbReference type="PANTHER" id="PTHR43304:SF1">
    <property type="entry name" value="PAC DOMAIN-CONTAINING PROTEIN"/>
    <property type="match status" value="1"/>
</dbReference>
<dbReference type="InterPro" id="IPR000700">
    <property type="entry name" value="PAS-assoc_C"/>
</dbReference>
<dbReference type="RefSeq" id="WP_320426994.1">
    <property type="nucleotide sequence ID" value="NZ_JAXCLA010000013.1"/>
</dbReference>
<dbReference type="Pfam" id="PF00072">
    <property type="entry name" value="Response_reg"/>
    <property type="match status" value="1"/>
</dbReference>
<dbReference type="InterPro" id="IPR003018">
    <property type="entry name" value="GAF"/>
</dbReference>
<evidence type="ECO:0000256" key="3">
    <source>
        <dbReference type="ARBA" id="ARBA00022553"/>
    </source>
</evidence>
<dbReference type="InterPro" id="IPR001610">
    <property type="entry name" value="PAC"/>
</dbReference>
<evidence type="ECO:0000256" key="1">
    <source>
        <dbReference type="ARBA" id="ARBA00000085"/>
    </source>
</evidence>
<sequence length="1013" mass="111734">MKLREMQIACSAMHCPSLQITATALKIPEALKSPVRANKREASECGSHSGSHSGEMLDLATIVQVSEAISREINLERLIEVLLTLSLEQTGAERASLFLNGDKGLQLVASAELSAKRAILSRAERTCLDAALPAPVIELLERSQHAELAAEGTEGRTGSTLCVPLIRQARLAGIIYLETESIAGVFTGQSAAVLKFIASQASIALENSRLYLDLVREKNERKTAEETIQCTAQTLAESEERFRAMANSTSDVIWISEANPERLLYVNPSFEKVWGISVAALHENVHLRIEGIHPEDRQRVLQAFIKWTSSDESDAWEMEFRVLQPSGAVRWMHERGVFLSGKNENPRRIGGIATDITEQREAIWALRQSEQRYTLAMEAARDGHWDWIAATDTFYASPRLLEIYGFPPETRFKGRQDFLDRFPFHPDDKAHWLSEIKRFFDSQETRIEIGLRLIRQGEVRSIHTNGLLSRDSQGRPIRYTGSVSDITERRAAEDALRESEQRFSLATEGSSDGIYDWDLISNAMFISHRCQELFGLTPCGEIRQRQDWISEVSLHPDDVAPQRKMFRDLLDGKIPTYDKEWRVLHPDGTYRWVRVRGVCKRDLTNRAIRFAGSVTDVDARRRTEAAMQQMQRLEAVGTLAGGVAHDFNNILAVILGFGEASMRHTRRGSRMRRDLERILSAGERGRALVERILAFSRSSVGARVVVDVQGVVAESLAMVEATCPPYVRLVAKLNSCGTTIVGDPTQIHQLVMNLATNGVQAMTSAGTLKTELHDVSISKNQMTTTGPLPEGEYVVLSVRDSGSGIDPAIREKIFDPFFTTKDVGTGTGLGLSLVHGIVADLGGAIELTTEVGAGSCFSVYLPQGGSAAREREEEAQPPIARGREERILLVDDEEALVRLASDMLTELGYQAAGFTSSARALEAFDRDPGAFAAVITDSRMPHMSGVRLIRALRERRSDTPIVLASGFLSTAGLAEARAAGANVILNKPVSRRALAQALSEALKSSAQLRASAD</sequence>
<reference evidence="11 12" key="1">
    <citation type="submission" date="2023-11" db="EMBL/GenBank/DDBJ databases">
        <title>Paucibacter sp. nov., isolated from fresh soil in Korea.</title>
        <authorList>
            <person name="Le N.T.T."/>
        </authorList>
    </citation>
    <scope>NUCLEOTIDE SEQUENCE [LARGE SCALE GENOMIC DNA]</scope>
    <source>
        <strain evidence="11 12">R3-3</strain>
    </source>
</reference>
<dbReference type="InterPro" id="IPR035965">
    <property type="entry name" value="PAS-like_dom_sf"/>
</dbReference>
<accession>A0ABU5DRT0</accession>
<dbReference type="EMBL" id="JAXCLA010000013">
    <property type="protein sequence ID" value="MDY0749027.1"/>
    <property type="molecule type" value="Genomic_DNA"/>
</dbReference>
<dbReference type="InterPro" id="IPR005467">
    <property type="entry name" value="His_kinase_dom"/>
</dbReference>
<feature type="modified residue" description="4-aspartylphosphate" evidence="6">
    <location>
        <position position="937"/>
    </location>
</feature>
<proteinExistence type="predicted"/>
<evidence type="ECO:0000259" key="10">
    <source>
        <dbReference type="PROSITE" id="PS50113"/>
    </source>
</evidence>
<dbReference type="PROSITE" id="PS50113">
    <property type="entry name" value="PAC"/>
    <property type="match status" value="3"/>
</dbReference>
<dbReference type="InterPro" id="IPR003594">
    <property type="entry name" value="HATPase_dom"/>
</dbReference>
<dbReference type="CDD" id="cd17546">
    <property type="entry name" value="REC_hyHK_CKI1_RcsC-like"/>
    <property type="match status" value="1"/>
</dbReference>
<dbReference type="EC" id="2.7.13.3" evidence="2"/>
<dbReference type="PROSITE" id="PS50109">
    <property type="entry name" value="HIS_KIN"/>
    <property type="match status" value="1"/>
</dbReference>
<dbReference type="InterPro" id="IPR013655">
    <property type="entry name" value="PAS_fold_3"/>
</dbReference>
<feature type="domain" description="Histidine kinase" evidence="7">
    <location>
        <begin position="642"/>
        <end position="865"/>
    </location>
</feature>
<dbReference type="SMART" id="SM00091">
    <property type="entry name" value="PAS"/>
    <property type="match status" value="3"/>
</dbReference>
<organism evidence="11 12">
    <name type="scientific">Roseateles agri</name>
    <dbReference type="NCBI Taxonomy" id="3098619"/>
    <lineage>
        <taxon>Bacteria</taxon>
        <taxon>Pseudomonadati</taxon>
        <taxon>Pseudomonadota</taxon>
        <taxon>Betaproteobacteria</taxon>
        <taxon>Burkholderiales</taxon>
        <taxon>Sphaerotilaceae</taxon>
        <taxon>Roseateles</taxon>
    </lineage>
</organism>
<dbReference type="Gene3D" id="3.40.50.2300">
    <property type="match status" value="1"/>
</dbReference>
<dbReference type="SUPFAM" id="SSF55781">
    <property type="entry name" value="GAF domain-like"/>
    <property type="match status" value="1"/>
</dbReference>
<keyword evidence="5" id="KW-0418">Kinase</keyword>
<dbReference type="InterPro" id="IPR036097">
    <property type="entry name" value="HisK_dim/P_sf"/>
</dbReference>
<dbReference type="PRINTS" id="PR00344">
    <property type="entry name" value="BCTRLSENSOR"/>
</dbReference>
<dbReference type="Pfam" id="PF02518">
    <property type="entry name" value="HATPase_c"/>
    <property type="match status" value="1"/>
</dbReference>
<dbReference type="PROSITE" id="PS50112">
    <property type="entry name" value="PAS"/>
    <property type="match status" value="2"/>
</dbReference>
<dbReference type="InterPro" id="IPR000014">
    <property type="entry name" value="PAS"/>
</dbReference>
<dbReference type="SMART" id="SM00086">
    <property type="entry name" value="PAC"/>
    <property type="match status" value="3"/>
</dbReference>
<feature type="domain" description="PAC" evidence="10">
    <location>
        <begin position="445"/>
        <end position="498"/>
    </location>
</feature>
<dbReference type="Proteomes" id="UP001285263">
    <property type="component" value="Unassembled WGS sequence"/>
</dbReference>
<dbReference type="InterPro" id="IPR011006">
    <property type="entry name" value="CheY-like_superfamily"/>
</dbReference>
<evidence type="ECO:0000256" key="4">
    <source>
        <dbReference type="ARBA" id="ARBA00022679"/>
    </source>
</evidence>
<dbReference type="SUPFAM" id="SSF47384">
    <property type="entry name" value="Homodimeric domain of signal transducing histidine kinase"/>
    <property type="match status" value="1"/>
</dbReference>
<dbReference type="SMART" id="SM00065">
    <property type="entry name" value="GAF"/>
    <property type="match status" value="1"/>
</dbReference>
<name>A0ABU5DRT0_9BURK</name>
<feature type="domain" description="PAC" evidence="10">
    <location>
        <begin position="316"/>
        <end position="368"/>
    </location>
</feature>
<dbReference type="Gene3D" id="1.10.287.130">
    <property type="match status" value="1"/>
</dbReference>
<dbReference type="CDD" id="cd00130">
    <property type="entry name" value="PAS"/>
    <property type="match status" value="3"/>
</dbReference>
<dbReference type="Pfam" id="PF08447">
    <property type="entry name" value="PAS_3"/>
    <property type="match status" value="3"/>
</dbReference>
<dbReference type="InterPro" id="IPR001789">
    <property type="entry name" value="Sig_transdc_resp-reg_receiver"/>
</dbReference>
<evidence type="ECO:0000313" key="12">
    <source>
        <dbReference type="Proteomes" id="UP001285263"/>
    </source>
</evidence>
<dbReference type="SUPFAM" id="SSF52172">
    <property type="entry name" value="CheY-like"/>
    <property type="match status" value="1"/>
</dbReference>
<dbReference type="SMART" id="SM00448">
    <property type="entry name" value="REC"/>
    <property type="match status" value="1"/>
</dbReference>
<dbReference type="PROSITE" id="PS50110">
    <property type="entry name" value="RESPONSE_REGULATORY"/>
    <property type="match status" value="1"/>
</dbReference>
<dbReference type="InterPro" id="IPR003661">
    <property type="entry name" value="HisK_dim/P_dom"/>
</dbReference>
<keyword evidence="4" id="KW-0808">Transferase</keyword>
<dbReference type="Gene3D" id="3.30.450.40">
    <property type="match status" value="1"/>
</dbReference>
<keyword evidence="3 6" id="KW-0597">Phosphoprotein</keyword>
<evidence type="ECO:0000259" key="9">
    <source>
        <dbReference type="PROSITE" id="PS50112"/>
    </source>
</evidence>
<evidence type="ECO:0000256" key="2">
    <source>
        <dbReference type="ARBA" id="ARBA00012438"/>
    </source>
</evidence>
<dbReference type="InterPro" id="IPR004358">
    <property type="entry name" value="Sig_transdc_His_kin-like_C"/>
</dbReference>
<evidence type="ECO:0000256" key="6">
    <source>
        <dbReference type="PROSITE-ProRule" id="PRU00169"/>
    </source>
</evidence>
<protein>
    <recommendedName>
        <fullName evidence="2">histidine kinase</fullName>
        <ecNumber evidence="2">2.7.13.3</ecNumber>
    </recommendedName>
</protein>
<feature type="domain" description="PAS" evidence="9">
    <location>
        <begin position="499"/>
        <end position="573"/>
    </location>
</feature>
<dbReference type="NCBIfam" id="TIGR00229">
    <property type="entry name" value="sensory_box"/>
    <property type="match status" value="3"/>
</dbReference>
<keyword evidence="12" id="KW-1185">Reference proteome</keyword>
<feature type="domain" description="PAS" evidence="9">
    <location>
        <begin position="238"/>
        <end position="312"/>
    </location>
</feature>
<evidence type="ECO:0000259" key="7">
    <source>
        <dbReference type="PROSITE" id="PS50109"/>
    </source>
</evidence>
<dbReference type="SMART" id="SM00387">
    <property type="entry name" value="HATPase_c"/>
    <property type="match status" value="1"/>
</dbReference>